<evidence type="ECO:0000313" key="1">
    <source>
        <dbReference type="EMBL" id="KKL64721.1"/>
    </source>
</evidence>
<protein>
    <submittedName>
        <fullName evidence="1">Uncharacterized protein</fullName>
    </submittedName>
</protein>
<accession>A0A0F9EEP3</accession>
<reference evidence="1" key="1">
    <citation type="journal article" date="2015" name="Nature">
        <title>Complex archaea that bridge the gap between prokaryotes and eukaryotes.</title>
        <authorList>
            <person name="Spang A."/>
            <person name="Saw J.H."/>
            <person name="Jorgensen S.L."/>
            <person name="Zaremba-Niedzwiedzka K."/>
            <person name="Martijn J."/>
            <person name="Lind A.E."/>
            <person name="van Eijk R."/>
            <person name="Schleper C."/>
            <person name="Guy L."/>
            <person name="Ettema T.J."/>
        </authorList>
    </citation>
    <scope>NUCLEOTIDE SEQUENCE</scope>
</reference>
<dbReference type="AlphaFoldDB" id="A0A0F9EEP3"/>
<gene>
    <name evidence="1" type="ORF">LCGC14_2162200</name>
</gene>
<dbReference type="EMBL" id="LAZR01027759">
    <property type="protein sequence ID" value="KKL64721.1"/>
    <property type="molecule type" value="Genomic_DNA"/>
</dbReference>
<sequence>MDEIDRRVAQTALKDMFERSHFNICTIDKIIQMTGCIPDKQNYNRLSALHCIHWNTMEKDVRQWCFETTINLFDNTGFDLEMINGVLREKNLIEEAEASPGFFKKLGIG</sequence>
<name>A0A0F9EEP3_9ZZZZ</name>
<proteinExistence type="predicted"/>
<organism evidence="1">
    <name type="scientific">marine sediment metagenome</name>
    <dbReference type="NCBI Taxonomy" id="412755"/>
    <lineage>
        <taxon>unclassified sequences</taxon>
        <taxon>metagenomes</taxon>
        <taxon>ecological metagenomes</taxon>
    </lineage>
</organism>
<comment type="caution">
    <text evidence="1">The sequence shown here is derived from an EMBL/GenBank/DDBJ whole genome shotgun (WGS) entry which is preliminary data.</text>
</comment>